<accession>A0A9W6K066</accession>
<comment type="caution">
    <text evidence="2">The sequence shown here is derived from an EMBL/GenBank/DDBJ whole genome shotgun (WGS) entry which is preliminary data.</text>
</comment>
<evidence type="ECO:0000313" key="3">
    <source>
        <dbReference type="Proteomes" id="UP001143330"/>
    </source>
</evidence>
<proteinExistence type="predicted"/>
<reference evidence="2" key="1">
    <citation type="journal article" date="2014" name="Int. J. Syst. Evol. Microbiol.">
        <title>Complete genome sequence of Corynebacterium casei LMG S-19264T (=DSM 44701T), isolated from a smear-ripened cheese.</title>
        <authorList>
            <consortium name="US DOE Joint Genome Institute (JGI-PGF)"/>
            <person name="Walter F."/>
            <person name="Albersmeier A."/>
            <person name="Kalinowski J."/>
            <person name="Ruckert C."/>
        </authorList>
    </citation>
    <scope>NUCLEOTIDE SEQUENCE</scope>
    <source>
        <strain evidence="2">VKM B-2789</strain>
    </source>
</reference>
<reference evidence="2" key="2">
    <citation type="submission" date="2023-01" db="EMBL/GenBank/DDBJ databases">
        <authorList>
            <person name="Sun Q."/>
            <person name="Evtushenko L."/>
        </authorList>
    </citation>
    <scope>NUCLEOTIDE SEQUENCE</scope>
    <source>
        <strain evidence="2">VKM B-2789</strain>
    </source>
</reference>
<protein>
    <submittedName>
        <fullName evidence="2">Uncharacterized protein</fullName>
    </submittedName>
</protein>
<keyword evidence="3" id="KW-1185">Reference proteome</keyword>
<organism evidence="2 3">
    <name type="scientific">Ancylobacter defluvii</name>
    <dbReference type="NCBI Taxonomy" id="1282440"/>
    <lineage>
        <taxon>Bacteria</taxon>
        <taxon>Pseudomonadati</taxon>
        <taxon>Pseudomonadota</taxon>
        <taxon>Alphaproteobacteria</taxon>
        <taxon>Hyphomicrobiales</taxon>
        <taxon>Xanthobacteraceae</taxon>
        <taxon>Ancylobacter</taxon>
    </lineage>
</organism>
<sequence>MRTLRHVPAVAAICMAFAVPPATAQSGSAPDATMHDGIWRVATEPVTGPCSKRMEFKLAVEDGQISYAGIWPVDASGTVNPVGLITIRLVRGEETVSAKGLVRGDTASGDWVSPAKNCTGSWIARRA</sequence>
<evidence type="ECO:0000313" key="2">
    <source>
        <dbReference type="EMBL" id="GLK85129.1"/>
    </source>
</evidence>
<dbReference type="AlphaFoldDB" id="A0A9W6K066"/>
<keyword evidence="1" id="KW-0732">Signal</keyword>
<feature type="chain" id="PRO_5040955062" evidence="1">
    <location>
        <begin position="25"/>
        <end position="127"/>
    </location>
</feature>
<feature type="signal peptide" evidence="1">
    <location>
        <begin position="1"/>
        <end position="24"/>
    </location>
</feature>
<gene>
    <name evidence="2" type="ORF">GCM10017653_31990</name>
</gene>
<name>A0A9W6K066_9HYPH</name>
<evidence type="ECO:0000256" key="1">
    <source>
        <dbReference type="SAM" id="SignalP"/>
    </source>
</evidence>
<dbReference type="Proteomes" id="UP001143330">
    <property type="component" value="Unassembled WGS sequence"/>
</dbReference>
<dbReference type="EMBL" id="BSFM01000014">
    <property type="protein sequence ID" value="GLK85129.1"/>
    <property type="molecule type" value="Genomic_DNA"/>
</dbReference>
<dbReference type="RefSeq" id="WP_213364950.1">
    <property type="nucleotide sequence ID" value="NZ_BSFM01000014.1"/>
</dbReference>